<dbReference type="PANTHER" id="PTHR11662">
    <property type="entry name" value="SOLUTE CARRIER FAMILY 17"/>
    <property type="match status" value="1"/>
</dbReference>
<feature type="transmembrane region" description="Helical" evidence="5">
    <location>
        <begin position="66"/>
        <end position="84"/>
    </location>
</feature>
<feature type="transmembrane region" description="Helical" evidence="5">
    <location>
        <begin position="250"/>
        <end position="270"/>
    </location>
</feature>
<evidence type="ECO:0000256" key="3">
    <source>
        <dbReference type="ARBA" id="ARBA00022989"/>
    </source>
</evidence>
<feature type="transmembrane region" description="Helical" evidence="5">
    <location>
        <begin position="323"/>
        <end position="342"/>
    </location>
</feature>
<dbReference type="EMBL" id="BMXF01000006">
    <property type="protein sequence ID" value="GHB84836.1"/>
    <property type="molecule type" value="Genomic_DNA"/>
</dbReference>
<evidence type="ECO:0000256" key="2">
    <source>
        <dbReference type="ARBA" id="ARBA00022692"/>
    </source>
</evidence>
<proteinExistence type="predicted"/>
<dbReference type="Pfam" id="PF07690">
    <property type="entry name" value="MFS_1"/>
    <property type="match status" value="1"/>
</dbReference>
<accession>A0A8J3D7G6</accession>
<evidence type="ECO:0000313" key="8">
    <source>
        <dbReference type="Proteomes" id="UP000598271"/>
    </source>
</evidence>
<dbReference type="GO" id="GO:0015134">
    <property type="term" value="F:hexuronate transmembrane transporter activity"/>
    <property type="evidence" value="ECO:0007669"/>
    <property type="project" value="TreeGrafter"/>
</dbReference>
<feature type="transmembrane region" description="Helical" evidence="5">
    <location>
        <begin position="290"/>
        <end position="311"/>
    </location>
</feature>
<name>A0A8J3D7G6_9BACT</name>
<keyword evidence="2 5" id="KW-0812">Transmembrane</keyword>
<protein>
    <submittedName>
        <fullName evidence="7">Hexuronate transporter</fullName>
    </submittedName>
</protein>
<dbReference type="GO" id="GO:0016020">
    <property type="term" value="C:membrane"/>
    <property type="evidence" value="ECO:0007669"/>
    <property type="project" value="UniProtKB-SubCell"/>
</dbReference>
<dbReference type="CDD" id="cd17319">
    <property type="entry name" value="MFS_ExuT_GudP_like"/>
    <property type="match status" value="1"/>
</dbReference>
<dbReference type="PANTHER" id="PTHR11662:SF285">
    <property type="entry name" value="HEXURONATE TRANSPORTER"/>
    <property type="match status" value="1"/>
</dbReference>
<organism evidence="7 8">
    <name type="scientific">Persicitalea jodogahamensis</name>
    <dbReference type="NCBI Taxonomy" id="402147"/>
    <lineage>
        <taxon>Bacteria</taxon>
        <taxon>Pseudomonadati</taxon>
        <taxon>Bacteroidota</taxon>
        <taxon>Cytophagia</taxon>
        <taxon>Cytophagales</taxon>
        <taxon>Spirosomataceae</taxon>
        <taxon>Persicitalea</taxon>
    </lineage>
</organism>
<feature type="transmembrane region" description="Helical" evidence="5">
    <location>
        <begin position="158"/>
        <end position="179"/>
    </location>
</feature>
<dbReference type="InterPro" id="IPR050382">
    <property type="entry name" value="MFS_Na/Anion_cotransporter"/>
</dbReference>
<evidence type="ECO:0000256" key="4">
    <source>
        <dbReference type="ARBA" id="ARBA00023136"/>
    </source>
</evidence>
<comment type="subcellular location">
    <subcellularLocation>
        <location evidence="1">Membrane</location>
        <topology evidence="1">Multi-pass membrane protein</topology>
    </subcellularLocation>
</comment>
<dbReference type="Proteomes" id="UP000598271">
    <property type="component" value="Unassembled WGS sequence"/>
</dbReference>
<feature type="transmembrane region" description="Helical" evidence="5">
    <location>
        <begin position="348"/>
        <end position="366"/>
    </location>
</feature>
<dbReference type="InterPro" id="IPR036259">
    <property type="entry name" value="MFS_trans_sf"/>
</dbReference>
<dbReference type="SUPFAM" id="SSF103473">
    <property type="entry name" value="MFS general substrate transporter"/>
    <property type="match status" value="1"/>
</dbReference>
<dbReference type="AlphaFoldDB" id="A0A8J3D7G6"/>
<sequence>MKNLPTSESAPVSTSPEVEPEGKVQGLRWWIIGLIALATIINYIDRNALAVMWPGIADDLQLDKEQYALVVSFFMVAYGISQTVSGRLFDRVGTRLGFVLSIGLWSVAAALHAVARGLGSFALFRALLGLGEAGNWPGATKSNAEWFPVRERAFAQGLFNAGAALGAVISAPLIAYFYGSLGWRGTFLLIGAIGLLWIIPWWLINKASPDKHPWLSKAERTYILDGQPPEVIQNDPGLSVKKLLGFKQSWAVILSRFFLDPIWWLFISWLPIYLNDEFGFDIKQIGAFAWFPYVGAAIGSIGGGLLVGWLIRKGWPVIKARKLCVGLGGLLMLPALIVSAFVRSPEEAMMAIFVALLGFQIAIGNIQTLPSDFFSGKSVGTLAGISGTSAVFGVLITTWLVPYMTQESYTSFFGMAALLVPLGVGAVYLLSGSGKPTIEPSDAV</sequence>
<dbReference type="PROSITE" id="PS50850">
    <property type="entry name" value="MFS"/>
    <property type="match status" value="1"/>
</dbReference>
<evidence type="ECO:0000259" key="6">
    <source>
        <dbReference type="PROSITE" id="PS50850"/>
    </source>
</evidence>
<evidence type="ECO:0000256" key="1">
    <source>
        <dbReference type="ARBA" id="ARBA00004141"/>
    </source>
</evidence>
<feature type="transmembrane region" description="Helical" evidence="5">
    <location>
        <begin position="185"/>
        <end position="204"/>
    </location>
</feature>
<feature type="transmembrane region" description="Helical" evidence="5">
    <location>
        <begin position="412"/>
        <end position="430"/>
    </location>
</feature>
<feature type="domain" description="Major facilitator superfamily (MFS) profile" evidence="6">
    <location>
        <begin position="31"/>
        <end position="435"/>
    </location>
</feature>
<gene>
    <name evidence="7" type="primary">exuT</name>
    <name evidence="7" type="ORF">GCM10007390_45070</name>
</gene>
<evidence type="ECO:0000313" key="7">
    <source>
        <dbReference type="EMBL" id="GHB84836.1"/>
    </source>
</evidence>
<keyword evidence="3 5" id="KW-1133">Transmembrane helix</keyword>
<feature type="transmembrane region" description="Helical" evidence="5">
    <location>
        <begin position="96"/>
        <end position="115"/>
    </location>
</feature>
<dbReference type="Gene3D" id="1.20.1250.20">
    <property type="entry name" value="MFS general substrate transporter like domains"/>
    <property type="match status" value="2"/>
</dbReference>
<reference evidence="7 8" key="1">
    <citation type="journal article" date="2014" name="Int. J. Syst. Evol. Microbiol.">
        <title>Complete genome sequence of Corynebacterium casei LMG S-19264T (=DSM 44701T), isolated from a smear-ripened cheese.</title>
        <authorList>
            <consortium name="US DOE Joint Genome Institute (JGI-PGF)"/>
            <person name="Walter F."/>
            <person name="Albersmeier A."/>
            <person name="Kalinowski J."/>
            <person name="Ruckert C."/>
        </authorList>
    </citation>
    <scope>NUCLEOTIDE SEQUENCE [LARGE SCALE GENOMIC DNA]</scope>
    <source>
        <strain evidence="7 8">KCTC 12866</strain>
    </source>
</reference>
<dbReference type="InterPro" id="IPR011701">
    <property type="entry name" value="MFS"/>
</dbReference>
<feature type="transmembrane region" description="Helical" evidence="5">
    <location>
        <begin position="27"/>
        <end position="45"/>
    </location>
</feature>
<keyword evidence="8" id="KW-1185">Reference proteome</keyword>
<evidence type="ECO:0000256" key="5">
    <source>
        <dbReference type="SAM" id="Phobius"/>
    </source>
</evidence>
<feature type="transmembrane region" description="Helical" evidence="5">
    <location>
        <begin position="378"/>
        <end position="400"/>
    </location>
</feature>
<dbReference type="RefSeq" id="WP_189567736.1">
    <property type="nucleotide sequence ID" value="NZ_BMXF01000006.1"/>
</dbReference>
<comment type="caution">
    <text evidence="7">The sequence shown here is derived from an EMBL/GenBank/DDBJ whole genome shotgun (WGS) entry which is preliminary data.</text>
</comment>
<keyword evidence="4 5" id="KW-0472">Membrane</keyword>
<dbReference type="InterPro" id="IPR020846">
    <property type="entry name" value="MFS_dom"/>
</dbReference>